<reference evidence="6" key="1">
    <citation type="journal article" date="2021" name="bioRxiv">
        <title>Unraveling nitrogen, sulfur and carbon metabolic pathways and microbial community transcriptional responses to substrate deprivation and toxicity stresses in a bioreactor mimicking anoxic brackish coastal sediment conditions.</title>
        <authorList>
            <person name="Martins P.D."/>
            <person name="Echeveste M.J."/>
            <person name="Arshad A."/>
            <person name="Kurth J."/>
            <person name="Ouboter H."/>
            <person name="Jetten M.S.M."/>
            <person name="Welte C.U."/>
        </authorList>
    </citation>
    <scope>NUCLEOTIDE SEQUENCE</scope>
    <source>
        <strain evidence="6">MAG_39</strain>
    </source>
</reference>
<dbReference type="SUPFAM" id="SSF53187">
    <property type="entry name" value="Zn-dependent exopeptidases"/>
    <property type="match status" value="1"/>
</dbReference>
<organism evidence="6 7">
    <name type="scientific">Candidatus Nitrobium versatile</name>
    <dbReference type="NCBI Taxonomy" id="2884831"/>
    <lineage>
        <taxon>Bacteria</taxon>
        <taxon>Pseudomonadati</taxon>
        <taxon>Nitrospirota</taxon>
        <taxon>Nitrospiria</taxon>
        <taxon>Nitrospirales</taxon>
        <taxon>Nitrospiraceae</taxon>
        <taxon>Candidatus Nitrobium</taxon>
    </lineage>
</organism>
<dbReference type="EC" id="3.5.1.28" evidence="2"/>
<dbReference type="Gene3D" id="3.40.630.40">
    <property type="entry name" value="Zn-dependent exopeptidases"/>
    <property type="match status" value="1"/>
</dbReference>
<dbReference type="PANTHER" id="PTHR30404">
    <property type="entry name" value="N-ACETYLMURAMOYL-L-ALANINE AMIDASE"/>
    <property type="match status" value="1"/>
</dbReference>
<dbReference type="Proteomes" id="UP000705867">
    <property type="component" value="Unassembled WGS sequence"/>
</dbReference>
<evidence type="ECO:0000256" key="2">
    <source>
        <dbReference type="ARBA" id="ARBA00011901"/>
    </source>
</evidence>
<dbReference type="AlphaFoldDB" id="A0A953SFF3"/>
<dbReference type="GO" id="GO:0008745">
    <property type="term" value="F:N-acetylmuramoyl-L-alanine amidase activity"/>
    <property type="evidence" value="ECO:0007669"/>
    <property type="project" value="UniProtKB-EC"/>
</dbReference>
<evidence type="ECO:0000313" key="7">
    <source>
        <dbReference type="Proteomes" id="UP000705867"/>
    </source>
</evidence>
<comment type="catalytic activity">
    <reaction evidence="1">
        <text>Hydrolyzes the link between N-acetylmuramoyl residues and L-amino acid residues in certain cell-wall glycopeptides.</text>
        <dbReference type="EC" id="3.5.1.28"/>
    </reaction>
</comment>
<dbReference type="InterPro" id="IPR050695">
    <property type="entry name" value="N-acetylmuramoyl_amidase_3"/>
</dbReference>
<reference evidence="6" key="2">
    <citation type="submission" date="2021-08" db="EMBL/GenBank/DDBJ databases">
        <authorList>
            <person name="Dalcin Martins P."/>
        </authorList>
    </citation>
    <scope>NUCLEOTIDE SEQUENCE</scope>
    <source>
        <strain evidence="6">MAG_39</strain>
    </source>
</reference>
<dbReference type="GO" id="GO:0030288">
    <property type="term" value="C:outer membrane-bounded periplasmic space"/>
    <property type="evidence" value="ECO:0007669"/>
    <property type="project" value="TreeGrafter"/>
</dbReference>
<dbReference type="Pfam" id="PF01520">
    <property type="entry name" value="Amidase_3"/>
    <property type="match status" value="1"/>
</dbReference>
<protein>
    <recommendedName>
        <fullName evidence="2">N-acetylmuramoyl-L-alanine amidase</fullName>
        <ecNumber evidence="2">3.5.1.28</ecNumber>
    </recommendedName>
</protein>
<dbReference type="PANTHER" id="PTHR30404:SF0">
    <property type="entry name" value="N-ACETYLMURAMOYL-L-ALANINE AMIDASE AMIC"/>
    <property type="match status" value="1"/>
</dbReference>
<dbReference type="InterPro" id="IPR002508">
    <property type="entry name" value="MurNAc-LAA_cat"/>
</dbReference>
<proteinExistence type="predicted"/>
<dbReference type="GO" id="GO:0009253">
    <property type="term" value="P:peptidoglycan catabolic process"/>
    <property type="evidence" value="ECO:0007669"/>
    <property type="project" value="InterPro"/>
</dbReference>
<name>A0A953SFF3_9BACT</name>
<evidence type="ECO:0000256" key="4">
    <source>
        <dbReference type="SAM" id="MobiDB-lite"/>
    </source>
</evidence>
<evidence type="ECO:0000256" key="1">
    <source>
        <dbReference type="ARBA" id="ARBA00001561"/>
    </source>
</evidence>
<sequence>MDSLIDVMQGRKSFLLLFLLSVLIAFRGEQPAAYAAERGVASVPETIVVSAVSNPGSIRIVFRIAEEYIQKASVILRENAVEVYFQSPVAFSAPLANNKNTGEPFELLRGVFLVPKREKCIIVINGLVDISATKLFPSKLVVDAYTAPVALSEEESPLQEGAVSGPGALYRKPGPLSFVIDAGHGGYDSGIRGAHFMEKDITLAVAMELAAALVRNGCAASLTRSRDSFLSIRDRIRRISRHAPDGVVSIHVSSRNEFTFYTRPVPAEASTGRSEIVENLIKSIAVTKVAARNVRGLFALDTRSESFPVPLITRVNVPAFIIEIPNPESFSYDRETKENLAEALAEAVCPDSKPGGTPRPLTGEDLSGGT</sequence>
<keyword evidence="3" id="KW-0378">Hydrolase</keyword>
<dbReference type="EMBL" id="JAIOIV010000152">
    <property type="protein sequence ID" value="MBZ0158457.1"/>
    <property type="molecule type" value="Genomic_DNA"/>
</dbReference>
<accession>A0A953SFF3</accession>
<comment type="caution">
    <text evidence="6">The sequence shown here is derived from an EMBL/GenBank/DDBJ whole genome shotgun (WGS) entry which is preliminary data.</text>
</comment>
<evidence type="ECO:0000313" key="6">
    <source>
        <dbReference type="EMBL" id="MBZ0158457.1"/>
    </source>
</evidence>
<evidence type="ECO:0000259" key="5">
    <source>
        <dbReference type="Pfam" id="PF01520"/>
    </source>
</evidence>
<feature type="region of interest" description="Disordered" evidence="4">
    <location>
        <begin position="348"/>
        <end position="370"/>
    </location>
</feature>
<evidence type="ECO:0000256" key="3">
    <source>
        <dbReference type="ARBA" id="ARBA00022801"/>
    </source>
</evidence>
<gene>
    <name evidence="6" type="ORF">K8I29_19845</name>
</gene>
<dbReference type="CDD" id="cd02696">
    <property type="entry name" value="MurNAc-LAA"/>
    <property type="match status" value="1"/>
</dbReference>
<feature type="domain" description="MurNAc-LAA" evidence="5">
    <location>
        <begin position="179"/>
        <end position="348"/>
    </location>
</feature>